<keyword evidence="7" id="KW-1185">Reference proteome</keyword>
<evidence type="ECO:0000259" key="5">
    <source>
        <dbReference type="PROSITE" id="PS50931"/>
    </source>
</evidence>
<dbReference type="GeneID" id="61295993"/>
<sequence length="295" mass="33239">MKKIDYTSLDVRLLRMFISVYDCQSVTKAAATLELTQSTVSHGLNQLRQIVQDDLFVQSGRSITATPKADVLIDKAREIVVAMQDFATPEQYNPMLDTSTFTIAASDYEIETIIKPLLKKLRVQAPLSTLHIAPARTQSQWASLLRSGEVDLVLSPTLDSSELDLVQTTLFSDREVCFYDPEYQRAPKTLAQYCQLPHAIMSFNNSQKTDIDMDLQRLGANRKIVASAPSFSALASLIKGTDIIVTMPSKLSKSLFKEFAQTPAPFEVSPFEIVKIWHTRNRNSQRHIWLKNLIE</sequence>
<dbReference type="PANTHER" id="PTHR30118">
    <property type="entry name" value="HTH-TYPE TRANSCRIPTIONAL REGULATOR LEUO-RELATED"/>
    <property type="match status" value="1"/>
</dbReference>
<feature type="domain" description="HTH lysR-type" evidence="5">
    <location>
        <begin position="9"/>
        <end position="66"/>
    </location>
</feature>
<dbReference type="InterPro" id="IPR005119">
    <property type="entry name" value="LysR_subst-bd"/>
</dbReference>
<dbReference type="Gene3D" id="1.10.10.10">
    <property type="entry name" value="Winged helix-like DNA-binding domain superfamily/Winged helix DNA-binding domain"/>
    <property type="match status" value="1"/>
</dbReference>
<keyword evidence="3" id="KW-0238">DNA-binding</keyword>
<keyword evidence="2" id="KW-0805">Transcription regulation</keyword>
<dbReference type="RefSeq" id="WP_211705482.1">
    <property type="nucleotide sequence ID" value="NZ_CAWQZC010000150.1"/>
</dbReference>
<dbReference type="Gene3D" id="3.40.190.10">
    <property type="entry name" value="Periplasmic binding protein-like II"/>
    <property type="match status" value="2"/>
</dbReference>
<dbReference type="InterPro" id="IPR036388">
    <property type="entry name" value="WH-like_DNA-bd_sf"/>
</dbReference>
<reference evidence="6 7" key="1">
    <citation type="submission" date="2016-11" db="EMBL/GenBank/DDBJ databases">
        <authorList>
            <person name="Klemetsen T."/>
        </authorList>
    </citation>
    <scope>NUCLEOTIDE SEQUENCE [LARGE SCALE GENOMIC DNA]</scope>
    <source>
        <strain evidence="6">MT 2528</strain>
    </source>
</reference>
<dbReference type="PANTHER" id="PTHR30118:SF6">
    <property type="entry name" value="HTH-TYPE TRANSCRIPTIONAL REGULATOR LEUO"/>
    <property type="match status" value="1"/>
</dbReference>
<dbReference type="InterPro" id="IPR037402">
    <property type="entry name" value="YidZ_PBP2"/>
</dbReference>
<dbReference type="InterPro" id="IPR050389">
    <property type="entry name" value="LysR-type_TF"/>
</dbReference>
<evidence type="ECO:0000313" key="7">
    <source>
        <dbReference type="Proteomes" id="UP000182660"/>
    </source>
</evidence>
<evidence type="ECO:0000256" key="2">
    <source>
        <dbReference type="ARBA" id="ARBA00023015"/>
    </source>
</evidence>
<organism evidence="6 7">
    <name type="scientific">Moritella viscosa</name>
    <dbReference type="NCBI Taxonomy" id="80854"/>
    <lineage>
        <taxon>Bacteria</taxon>
        <taxon>Pseudomonadati</taxon>
        <taxon>Pseudomonadota</taxon>
        <taxon>Gammaproteobacteria</taxon>
        <taxon>Alteromonadales</taxon>
        <taxon>Moritellaceae</taxon>
        <taxon>Moritella</taxon>
    </lineage>
</organism>
<dbReference type="CDD" id="cd08417">
    <property type="entry name" value="PBP2_Nitroaromatics_like"/>
    <property type="match status" value="1"/>
</dbReference>
<dbReference type="SUPFAM" id="SSF53850">
    <property type="entry name" value="Periplasmic binding protein-like II"/>
    <property type="match status" value="1"/>
</dbReference>
<proteinExistence type="inferred from homology"/>
<dbReference type="Proteomes" id="UP000182660">
    <property type="component" value="Unassembled WGS sequence"/>
</dbReference>
<comment type="caution">
    <text evidence="6">The sequence shown here is derived from an EMBL/GenBank/DDBJ whole genome shotgun (WGS) entry which is preliminary data.</text>
</comment>
<evidence type="ECO:0000256" key="4">
    <source>
        <dbReference type="ARBA" id="ARBA00023163"/>
    </source>
</evidence>
<protein>
    <submittedName>
        <fullName evidence="6">Transcriptional regulator, LysR family, putative</fullName>
    </submittedName>
</protein>
<evidence type="ECO:0000256" key="1">
    <source>
        <dbReference type="ARBA" id="ARBA00009437"/>
    </source>
</evidence>
<dbReference type="Pfam" id="PF03466">
    <property type="entry name" value="LysR_substrate"/>
    <property type="match status" value="1"/>
</dbReference>
<evidence type="ECO:0000313" key="6">
    <source>
        <dbReference type="EMBL" id="SGY91146.1"/>
    </source>
</evidence>
<dbReference type="InterPro" id="IPR000847">
    <property type="entry name" value="LysR_HTH_N"/>
</dbReference>
<keyword evidence="4" id="KW-0804">Transcription</keyword>
<dbReference type="EMBL" id="FPLJ01000051">
    <property type="protein sequence ID" value="SGY91146.1"/>
    <property type="molecule type" value="Genomic_DNA"/>
</dbReference>
<evidence type="ECO:0000256" key="3">
    <source>
        <dbReference type="ARBA" id="ARBA00023125"/>
    </source>
</evidence>
<dbReference type="InterPro" id="IPR036390">
    <property type="entry name" value="WH_DNA-bd_sf"/>
</dbReference>
<dbReference type="SUPFAM" id="SSF46785">
    <property type="entry name" value="Winged helix' DNA-binding domain"/>
    <property type="match status" value="1"/>
</dbReference>
<accession>A0ABY1HCD3</accession>
<name>A0ABY1HCD3_9GAMM</name>
<dbReference type="PROSITE" id="PS50931">
    <property type="entry name" value="HTH_LYSR"/>
    <property type="match status" value="1"/>
</dbReference>
<dbReference type="Pfam" id="PF00126">
    <property type="entry name" value="HTH_1"/>
    <property type="match status" value="1"/>
</dbReference>
<gene>
    <name evidence="6" type="ORF">MT2528_2094</name>
</gene>
<comment type="similarity">
    <text evidence="1">Belongs to the LysR transcriptional regulatory family.</text>
</comment>